<comment type="caution">
    <text evidence="1">The sequence shown here is derived from an EMBL/GenBank/DDBJ whole genome shotgun (WGS) entry which is preliminary data.</text>
</comment>
<accession>A0A2N3QP26</accession>
<dbReference type="Proteomes" id="UP000233727">
    <property type="component" value="Unassembled WGS sequence"/>
</dbReference>
<name>A0A2N3QP26_9BIFI</name>
<gene>
    <name evidence="1" type="ORF">CQR47_0203</name>
</gene>
<sequence>MGCEGFAAYDTLAITTTMMAADCNRSAAIIHVRALFARVSPSRPHR</sequence>
<protein>
    <submittedName>
        <fullName evidence="1">Uncharacterized protein</fullName>
    </submittedName>
</protein>
<reference evidence="1 2" key="1">
    <citation type="submission" date="2017-10" db="EMBL/GenBank/DDBJ databases">
        <title>Bifidobacterium genomics.</title>
        <authorList>
            <person name="Lugli G.A."/>
            <person name="Milani C."/>
            <person name="Mancabelli L."/>
        </authorList>
    </citation>
    <scope>NUCLEOTIDE SEQUENCE [LARGE SCALE GENOMIC DNA]</scope>
    <source>
        <strain evidence="1 2">1542B</strain>
    </source>
</reference>
<evidence type="ECO:0000313" key="2">
    <source>
        <dbReference type="Proteomes" id="UP000233727"/>
    </source>
</evidence>
<evidence type="ECO:0000313" key="1">
    <source>
        <dbReference type="EMBL" id="PKU93429.1"/>
    </source>
</evidence>
<dbReference type="AlphaFoldDB" id="A0A2N3QP26"/>
<dbReference type="EMBL" id="PCGY01000002">
    <property type="protein sequence ID" value="PKU93429.1"/>
    <property type="molecule type" value="Genomic_DNA"/>
</dbReference>
<organism evidence="1 2">
    <name type="scientific">Bifidobacterium thermophilum</name>
    <dbReference type="NCBI Taxonomy" id="33905"/>
    <lineage>
        <taxon>Bacteria</taxon>
        <taxon>Bacillati</taxon>
        <taxon>Actinomycetota</taxon>
        <taxon>Actinomycetes</taxon>
        <taxon>Bifidobacteriales</taxon>
        <taxon>Bifidobacteriaceae</taxon>
        <taxon>Bifidobacterium</taxon>
    </lineage>
</organism>
<proteinExistence type="predicted"/>